<dbReference type="EMBL" id="JAFBMS010000019">
    <property type="protein sequence ID" value="KAG9344761.1"/>
    <property type="molecule type" value="Genomic_DNA"/>
</dbReference>
<comment type="caution">
    <text evidence="11">The sequence shown here is derived from an EMBL/GenBank/DDBJ whole genome shotgun (WGS) entry which is preliminary data.</text>
</comment>
<reference evidence="11" key="1">
    <citation type="thesis" date="2021" institute="BYU ScholarsArchive" country="Provo, UT, USA">
        <title>Applications of and Algorithms for Genome Assembly and Genomic Analyses with an Emphasis on Marine Teleosts.</title>
        <authorList>
            <person name="Pickett B.D."/>
        </authorList>
    </citation>
    <scope>NUCLEOTIDE SEQUENCE</scope>
    <source>
        <strain evidence="11">HI-2016</strain>
    </source>
</reference>
<evidence type="ECO:0000256" key="8">
    <source>
        <dbReference type="ARBA" id="ARBA00030147"/>
    </source>
</evidence>
<organism evidence="11 12">
    <name type="scientific">Albula glossodonta</name>
    <name type="common">roundjaw bonefish</name>
    <dbReference type="NCBI Taxonomy" id="121402"/>
    <lineage>
        <taxon>Eukaryota</taxon>
        <taxon>Metazoa</taxon>
        <taxon>Chordata</taxon>
        <taxon>Craniata</taxon>
        <taxon>Vertebrata</taxon>
        <taxon>Euteleostomi</taxon>
        <taxon>Actinopterygii</taxon>
        <taxon>Neopterygii</taxon>
        <taxon>Teleostei</taxon>
        <taxon>Albuliformes</taxon>
        <taxon>Albulidae</taxon>
        <taxon>Albula</taxon>
    </lineage>
</organism>
<feature type="chain" id="PRO_5035917052" description="Tuberoinfundibular peptide of 39 residues" evidence="10">
    <location>
        <begin position="27"/>
        <end position="164"/>
    </location>
</feature>
<feature type="region of interest" description="Disordered" evidence="9">
    <location>
        <begin position="104"/>
        <end position="124"/>
    </location>
</feature>
<evidence type="ECO:0000256" key="10">
    <source>
        <dbReference type="SAM" id="SignalP"/>
    </source>
</evidence>
<comment type="similarity">
    <text evidence="2">Belongs to the parathyroid hormone family.</text>
</comment>
<dbReference type="GO" id="GO:0007218">
    <property type="term" value="P:neuropeptide signaling pathway"/>
    <property type="evidence" value="ECO:0007669"/>
    <property type="project" value="UniProtKB-KW"/>
</dbReference>
<evidence type="ECO:0000256" key="5">
    <source>
        <dbReference type="ARBA" id="ARBA00022685"/>
    </source>
</evidence>
<dbReference type="PANTHER" id="PTHR28585">
    <property type="entry name" value="TUBEROINFUNDIBULAR PEPTIDE OF 39 RESIDUES"/>
    <property type="match status" value="1"/>
</dbReference>
<keyword evidence="7" id="KW-0527">Neuropeptide</keyword>
<sequence length="164" mass="18567">MVGPFPSSRTPLLLLTLLGMAVVSSGFPPTRLHPLERISSSPFGQEVSKLARWEMLYPSFSLRDWSIQMMSPPEFADPKTKPQLMGSDSWVPMSQSQAEALTEEVELDKSWPTDSPPRMGNDEKRNIVVADDAAFRQRSRLLTAMERQKWLNSYMQKLLVVDSP</sequence>
<evidence type="ECO:0000256" key="3">
    <source>
        <dbReference type="ARBA" id="ARBA00021831"/>
    </source>
</evidence>
<evidence type="ECO:0000256" key="4">
    <source>
        <dbReference type="ARBA" id="ARBA00022525"/>
    </source>
</evidence>
<accession>A0A8T2P052</accession>
<proteinExistence type="inferred from homology"/>
<evidence type="ECO:0000256" key="2">
    <source>
        <dbReference type="ARBA" id="ARBA00006307"/>
    </source>
</evidence>
<keyword evidence="5" id="KW-0165">Cleavage on pair of basic residues</keyword>
<evidence type="ECO:0000256" key="1">
    <source>
        <dbReference type="ARBA" id="ARBA00004613"/>
    </source>
</evidence>
<evidence type="ECO:0000256" key="7">
    <source>
        <dbReference type="ARBA" id="ARBA00023320"/>
    </source>
</evidence>
<dbReference type="GO" id="GO:0005576">
    <property type="term" value="C:extracellular region"/>
    <property type="evidence" value="ECO:0007669"/>
    <property type="project" value="UniProtKB-SubCell"/>
</dbReference>
<keyword evidence="12" id="KW-1185">Reference proteome</keyword>
<evidence type="ECO:0000313" key="12">
    <source>
        <dbReference type="Proteomes" id="UP000824540"/>
    </source>
</evidence>
<dbReference type="Proteomes" id="UP000824540">
    <property type="component" value="Unassembled WGS sequence"/>
</dbReference>
<keyword evidence="6 10" id="KW-0732">Signal</keyword>
<gene>
    <name evidence="11" type="ORF">JZ751_010448</name>
</gene>
<dbReference type="PANTHER" id="PTHR28585:SF1">
    <property type="entry name" value="TUBEROINFUNDIBULAR PEPTIDE OF 39 RESIDUES"/>
    <property type="match status" value="1"/>
</dbReference>
<evidence type="ECO:0000256" key="9">
    <source>
        <dbReference type="SAM" id="MobiDB-lite"/>
    </source>
</evidence>
<dbReference type="OrthoDB" id="9940245at2759"/>
<dbReference type="Pfam" id="PF14980">
    <property type="entry name" value="TIP39"/>
    <property type="match status" value="1"/>
</dbReference>
<feature type="signal peptide" evidence="10">
    <location>
        <begin position="1"/>
        <end position="26"/>
    </location>
</feature>
<dbReference type="InterPro" id="IPR029396">
    <property type="entry name" value="TIP39"/>
</dbReference>
<protein>
    <recommendedName>
        <fullName evidence="3">Tuberoinfundibular peptide of 39 residues</fullName>
    </recommendedName>
    <alternativeName>
        <fullName evidence="8">Parathyroid hormone 2</fullName>
    </alternativeName>
</protein>
<dbReference type="AlphaFoldDB" id="A0A8T2P052"/>
<name>A0A8T2P052_9TELE</name>
<evidence type="ECO:0000256" key="6">
    <source>
        <dbReference type="ARBA" id="ARBA00022729"/>
    </source>
</evidence>
<evidence type="ECO:0000313" key="11">
    <source>
        <dbReference type="EMBL" id="KAG9344761.1"/>
    </source>
</evidence>
<keyword evidence="4" id="KW-0964">Secreted</keyword>
<comment type="subcellular location">
    <subcellularLocation>
        <location evidence="1">Secreted</location>
    </subcellularLocation>
</comment>